<protein>
    <submittedName>
        <fullName evidence="1">Uncharacterized protein</fullName>
    </submittedName>
</protein>
<comment type="caution">
    <text evidence="1">The sequence shown here is derived from an EMBL/GenBank/DDBJ whole genome shotgun (WGS) entry which is preliminary data.</text>
</comment>
<gene>
    <name evidence="1" type="ORF">mPipKuh1_008848</name>
</gene>
<proteinExistence type="predicted"/>
<evidence type="ECO:0000313" key="1">
    <source>
        <dbReference type="EMBL" id="KAF6382482.1"/>
    </source>
</evidence>
<evidence type="ECO:0000313" key="2">
    <source>
        <dbReference type="Proteomes" id="UP000558488"/>
    </source>
</evidence>
<organism evidence="1 2">
    <name type="scientific">Pipistrellus kuhlii</name>
    <name type="common">Kuhl's pipistrelle</name>
    <dbReference type="NCBI Taxonomy" id="59472"/>
    <lineage>
        <taxon>Eukaryota</taxon>
        <taxon>Metazoa</taxon>
        <taxon>Chordata</taxon>
        <taxon>Craniata</taxon>
        <taxon>Vertebrata</taxon>
        <taxon>Euteleostomi</taxon>
        <taxon>Mammalia</taxon>
        <taxon>Eutheria</taxon>
        <taxon>Laurasiatheria</taxon>
        <taxon>Chiroptera</taxon>
        <taxon>Yangochiroptera</taxon>
        <taxon>Vespertilionidae</taxon>
        <taxon>Pipistrellus</taxon>
    </lineage>
</organism>
<accession>A0A7J8A7I4</accession>
<name>A0A7J8A7I4_PIPKU</name>
<sequence length="128" mass="14128">MQKAIDVSLSHLYFSLCLSPSFLLSLKINENMQKPVWLSGRASVCGLKGPRFDSCQGHVHWFAGTSPIGGVQEAAGRCFSLIDISSSLSLSHPPLCKISIKYIFLKINENISSGENQHQQQNVALRIR</sequence>
<keyword evidence="2" id="KW-1185">Reference proteome</keyword>
<dbReference type="Proteomes" id="UP000558488">
    <property type="component" value="Unassembled WGS sequence"/>
</dbReference>
<reference evidence="1 2" key="1">
    <citation type="journal article" date="2020" name="Nature">
        <title>Six reference-quality genomes reveal evolution of bat adaptations.</title>
        <authorList>
            <person name="Jebb D."/>
            <person name="Huang Z."/>
            <person name="Pippel M."/>
            <person name="Hughes G.M."/>
            <person name="Lavrichenko K."/>
            <person name="Devanna P."/>
            <person name="Winkler S."/>
            <person name="Jermiin L.S."/>
            <person name="Skirmuntt E.C."/>
            <person name="Katzourakis A."/>
            <person name="Burkitt-Gray L."/>
            <person name="Ray D.A."/>
            <person name="Sullivan K.A.M."/>
            <person name="Roscito J.G."/>
            <person name="Kirilenko B.M."/>
            <person name="Davalos L.M."/>
            <person name="Corthals A.P."/>
            <person name="Power M.L."/>
            <person name="Jones G."/>
            <person name="Ransome R.D."/>
            <person name="Dechmann D.K.N."/>
            <person name="Locatelli A.G."/>
            <person name="Puechmaille S.J."/>
            <person name="Fedrigo O."/>
            <person name="Jarvis E.D."/>
            <person name="Hiller M."/>
            <person name="Vernes S.C."/>
            <person name="Myers E.W."/>
            <person name="Teeling E.C."/>
        </authorList>
    </citation>
    <scope>NUCLEOTIDE SEQUENCE [LARGE SCALE GENOMIC DNA]</scope>
    <source>
        <strain evidence="1">MPipKuh1</strain>
        <tissue evidence="1">Flight muscle</tissue>
    </source>
</reference>
<dbReference type="AlphaFoldDB" id="A0A7J8A7I4"/>
<dbReference type="EMBL" id="JACAGB010000002">
    <property type="protein sequence ID" value="KAF6382482.1"/>
    <property type="molecule type" value="Genomic_DNA"/>
</dbReference>